<name>A0A926IT73_9FIRM</name>
<dbReference type="EMBL" id="JACRTE010000001">
    <property type="protein sequence ID" value="MBC8595453.1"/>
    <property type="molecule type" value="Genomic_DNA"/>
</dbReference>
<feature type="transmembrane region" description="Helical" evidence="1">
    <location>
        <begin position="134"/>
        <end position="158"/>
    </location>
</feature>
<dbReference type="Proteomes" id="UP000647416">
    <property type="component" value="Unassembled WGS sequence"/>
</dbReference>
<keyword evidence="1" id="KW-0472">Membrane</keyword>
<feature type="transmembrane region" description="Helical" evidence="1">
    <location>
        <begin position="6"/>
        <end position="26"/>
    </location>
</feature>
<reference evidence="2" key="1">
    <citation type="submission" date="2020-08" db="EMBL/GenBank/DDBJ databases">
        <title>Genome public.</title>
        <authorList>
            <person name="Liu C."/>
            <person name="Sun Q."/>
        </authorList>
    </citation>
    <scope>NUCLEOTIDE SEQUENCE</scope>
    <source>
        <strain evidence="2">NSJ-50</strain>
    </source>
</reference>
<feature type="transmembrane region" description="Helical" evidence="1">
    <location>
        <begin position="101"/>
        <end position="122"/>
    </location>
</feature>
<evidence type="ECO:0000313" key="2">
    <source>
        <dbReference type="EMBL" id="MBC8595453.1"/>
    </source>
</evidence>
<evidence type="ECO:0000256" key="1">
    <source>
        <dbReference type="SAM" id="Phobius"/>
    </source>
</evidence>
<sequence>MKTRDVSLGAVMCAVIVIMLLIASYLNTMRLSALFLSSLLMCIIVSFSGVKTMLICYGASAILVWLFVPDKSVCTAYTVFFGNYGAVKFGIEKLKNLKKEWVVKIICACVYGIILYFLMYLITGTAILKINFALYLSAVIFAFVIGDIALSLLIGSFVSKIPFRK</sequence>
<comment type="caution">
    <text evidence="2">The sequence shown here is derived from an EMBL/GenBank/DDBJ whole genome shotgun (WGS) entry which is preliminary data.</text>
</comment>
<protein>
    <submittedName>
        <fullName evidence="2">Uncharacterized protein</fullName>
    </submittedName>
</protein>
<evidence type="ECO:0000313" key="3">
    <source>
        <dbReference type="Proteomes" id="UP000647416"/>
    </source>
</evidence>
<keyword evidence="1" id="KW-0812">Transmembrane</keyword>
<accession>A0A926IT73</accession>
<dbReference type="RefSeq" id="WP_262431142.1">
    <property type="nucleotide sequence ID" value="NZ_JACRTE010000001.1"/>
</dbReference>
<keyword evidence="3" id="KW-1185">Reference proteome</keyword>
<proteinExistence type="predicted"/>
<keyword evidence="1" id="KW-1133">Transmembrane helix</keyword>
<gene>
    <name evidence="2" type="ORF">H8706_01025</name>
</gene>
<dbReference type="AlphaFoldDB" id="A0A926IT73"/>
<organism evidence="2 3">
    <name type="scientific">Qingrenia yutianensis</name>
    <dbReference type="NCBI Taxonomy" id="2763676"/>
    <lineage>
        <taxon>Bacteria</taxon>
        <taxon>Bacillati</taxon>
        <taxon>Bacillota</taxon>
        <taxon>Clostridia</taxon>
        <taxon>Eubacteriales</taxon>
        <taxon>Oscillospiraceae</taxon>
        <taxon>Qingrenia</taxon>
    </lineage>
</organism>